<dbReference type="SUPFAM" id="SSF51556">
    <property type="entry name" value="Metallo-dependent hydrolases"/>
    <property type="match status" value="1"/>
</dbReference>
<dbReference type="RefSeq" id="XP_023458746.2">
    <property type="nucleotide sequence ID" value="XM_023594042.2"/>
</dbReference>
<dbReference type="PANTHER" id="PTHR35563">
    <property type="entry name" value="BARREL METAL-DEPENDENT HYDROLASE, PUTATIVE (AFU_ORTHOLOGUE AFUA_1G16240)-RELATED"/>
    <property type="match status" value="1"/>
</dbReference>
<organism evidence="2 3">
    <name type="scientific">Cercospora beticola</name>
    <name type="common">Sugarbeet leaf spot fungus</name>
    <dbReference type="NCBI Taxonomy" id="122368"/>
    <lineage>
        <taxon>Eukaryota</taxon>
        <taxon>Fungi</taxon>
        <taxon>Dikarya</taxon>
        <taxon>Ascomycota</taxon>
        <taxon>Pezizomycotina</taxon>
        <taxon>Dothideomycetes</taxon>
        <taxon>Dothideomycetidae</taxon>
        <taxon>Mycosphaerellales</taxon>
        <taxon>Mycosphaerellaceae</taxon>
        <taxon>Cercospora</taxon>
    </lineage>
</organism>
<accession>A0ABZ0NBB5</accession>
<protein>
    <recommendedName>
        <fullName evidence="1">Amidohydrolase-related domain-containing protein</fullName>
    </recommendedName>
</protein>
<sequence length="297" mass="32466">MTRDNSTASAALKRLAARIPDGTWDTHMHVVDPVTFPLAPGAQYVPEAHTMEQATTFLDQLGIEKAVVVQPSIYGNDNGATLSGLHDLGTANGRAVVQFDPAVTSKEQLQAWHEAGVRGVRLNFKSVGADPSGAELEERLRTYADAVRPFGWALDLYIGVEKVPLLEKYINDLGVKVILAHYGHPSNETLSTAVSAEQVPGFDALVRVLQKGNVWVKLSGNYRLSRDPDNALVESLGRAVIRTRPDRCLFATDWPHTRFEDLDVAPFLGRVLDWIEAEGASVTQVLVDNAQTAFDAR</sequence>
<dbReference type="EMBL" id="CP134184">
    <property type="protein sequence ID" value="WPA96826.1"/>
    <property type="molecule type" value="Genomic_DNA"/>
</dbReference>
<feature type="domain" description="Amidohydrolase-related" evidence="1">
    <location>
        <begin position="24"/>
        <end position="294"/>
    </location>
</feature>
<dbReference type="InterPro" id="IPR006680">
    <property type="entry name" value="Amidohydro-rel"/>
</dbReference>
<dbReference type="InterPro" id="IPR052358">
    <property type="entry name" value="Aro_Compnd_Degr_Hydrolases"/>
</dbReference>
<keyword evidence="3" id="KW-1185">Reference proteome</keyword>
<evidence type="ECO:0000313" key="2">
    <source>
        <dbReference type="EMBL" id="WPA96826.1"/>
    </source>
</evidence>
<proteinExistence type="predicted"/>
<evidence type="ECO:0000313" key="3">
    <source>
        <dbReference type="Proteomes" id="UP001302367"/>
    </source>
</evidence>
<dbReference type="PANTHER" id="PTHR35563:SF2">
    <property type="entry name" value="BARREL METAL-DEPENDENT HYDROLASE, PUTATIVE (AFU_ORTHOLOGUE AFUA_1G16240)-RELATED"/>
    <property type="match status" value="1"/>
</dbReference>
<dbReference type="GeneID" id="35425197"/>
<dbReference type="InterPro" id="IPR032466">
    <property type="entry name" value="Metal_Hydrolase"/>
</dbReference>
<dbReference type="Proteomes" id="UP001302367">
    <property type="component" value="Chromosome 1"/>
</dbReference>
<dbReference type="Pfam" id="PF04909">
    <property type="entry name" value="Amidohydro_2"/>
    <property type="match status" value="1"/>
</dbReference>
<dbReference type="Gene3D" id="3.20.20.140">
    <property type="entry name" value="Metal-dependent hydrolases"/>
    <property type="match status" value="1"/>
</dbReference>
<gene>
    <name evidence="2" type="ORF">RHO25_001434</name>
</gene>
<reference evidence="2 3" key="1">
    <citation type="submission" date="2023-09" db="EMBL/GenBank/DDBJ databases">
        <title>Complete-Gapless Cercospora beticola genome.</title>
        <authorList>
            <person name="Wyatt N.A."/>
            <person name="Spanner R.E."/>
            <person name="Bolton M.D."/>
        </authorList>
    </citation>
    <scope>NUCLEOTIDE SEQUENCE [LARGE SCALE GENOMIC DNA]</scope>
    <source>
        <strain evidence="2">Cb09-40</strain>
    </source>
</reference>
<evidence type="ECO:0000259" key="1">
    <source>
        <dbReference type="Pfam" id="PF04909"/>
    </source>
</evidence>
<name>A0ABZ0NBB5_CERBT</name>